<evidence type="ECO:0000256" key="2">
    <source>
        <dbReference type="ARBA" id="ARBA00004713"/>
    </source>
</evidence>
<dbReference type="GO" id="GO:0009244">
    <property type="term" value="P:lipopolysaccharide core region biosynthetic process"/>
    <property type="evidence" value="ECO:0007669"/>
    <property type="project" value="UniProtKB-UniRule"/>
</dbReference>
<evidence type="ECO:0000256" key="8">
    <source>
        <dbReference type="ARBA" id="ARBA00049183"/>
    </source>
</evidence>
<evidence type="ECO:0000259" key="12">
    <source>
        <dbReference type="Pfam" id="PF00534"/>
    </source>
</evidence>
<reference evidence="14 15" key="1">
    <citation type="submission" date="2017-05" db="EMBL/GenBank/DDBJ databases">
        <title>Complete and WGS of Bordetella genogroups.</title>
        <authorList>
            <person name="Spilker T."/>
            <person name="LiPuma J."/>
        </authorList>
    </citation>
    <scope>NUCLEOTIDE SEQUENCE [LARGE SCALE GENOMIC DNA]</scope>
    <source>
        <strain evidence="14 15">AU9919</strain>
    </source>
</reference>
<comment type="similarity">
    <text evidence="11">Belongs to the glycosyltransferase group 1 family.</text>
</comment>
<gene>
    <name evidence="14" type="ORF">CAL20_25205</name>
</gene>
<dbReference type="EC" id="2.4.99.12" evidence="3 11"/>
<sequence>MRRGTYTLALYALAPLVWLWMGRRARRAGGDWGIFSGARFGRADDRSPAPFARPPIWVHAVSLGETRAAQPLIQALLERGLPVLLTHTTATGRDEGARLFAEAIAAGQLRQTWLPYDFPGAVRGFLRRYGPRCGLLIEREVWPNLLAQAQRQGIRMALISARFSASSLRQAGWMGRALRDALAGLDAVLAQTPEDAQRLEQAGARRVSVTGNLKFDLSLPAAQVEEGRAWHQAVGRPVVAVASTREGEDALFVRAIKALRNAQTNGIVSKAESGDTLLDMGAAARARSQRSVLYLVIPRHPQRFEEVAQQLNAAGLTYMRRTQARKYAPQDLAPRAMPQQGQLALTQTESLPLADLDVDVMLGDTLGEMPFYFAAADVAIVAGSFVPLGGHNLIEACAAGVPVIVGPHTFNFKQAATDAIAAGAALRASDVPEALDAALALLDDENRRLAMSRAARDWAAAHAGATERTLQTLQTWLSS</sequence>
<dbReference type="GO" id="GO:0009245">
    <property type="term" value="P:lipid A biosynthetic process"/>
    <property type="evidence" value="ECO:0007669"/>
    <property type="project" value="TreeGrafter"/>
</dbReference>
<dbReference type="InterPro" id="IPR039901">
    <property type="entry name" value="Kdotransferase"/>
</dbReference>
<evidence type="ECO:0000256" key="1">
    <source>
        <dbReference type="ARBA" id="ARBA00004196"/>
    </source>
</evidence>
<evidence type="ECO:0000256" key="9">
    <source>
        <dbReference type="PIRSR" id="PIRSR639901-1"/>
    </source>
</evidence>
<dbReference type="InterPro" id="IPR001296">
    <property type="entry name" value="Glyco_trans_1"/>
</dbReference>
<evidence type="ECO:0000259" key="13">
    <source>
        <dbReference type="Pfam" id="PF04413"/>
    </source>
</evidence>
<dbReference type="InterPro" id="IPR007507">
    <property type="entry name" value="Glycos_transf_N"/>
</dbReference>
<evidence type="ECO:0000256" key="10">
    <source>
        <dbReference type="PIRSR" id="PIRSR639901-2"/>
    </source>
</evidence>
<dbReference type="GO" id="GO:0005886">
    <property type="term" value="C:plasma membrane"/>
    <property type="evidence" value="ECO:0007669"/>
    <property type="project" value="UniProtKB-SubCell"/>
</dbReference>
<keyword evidence="11" id="KW-1003">Cell membrane</keyword>
<dbReference type="PANTHER" id="PTHR42755:SF1">
    <property type="entry name" value="3-DEOXY-D-MANNO-OCTULOSONIC ACID TRANSFERASE, MITOCHONDRIAL-RELATED"/>
    <property type="match status" value="1"/>
</dbReference>
<comment type="function">
    <text evidence="11">Involved in lipopolysaccharide (LPS) biosynthesis. Catalyzes the transfer of 3-deoxy-D-manno-octulosonate (Kdo) residue(s) from CMP-Kdo to lipid IV(A), the tetraacyldisaccharide-1,4'-bisphosphate precursor of lipid A.</text>
</comment>
<comment type="catalytic activity">
    <reaction evidence="8 11">
        <text>lipid IVA (E. coli) + CMP-3-deoxy-beta-D-manno-octulosonate = alpha-Kdo-(2-&gt;6)-lipid IVA (E. coli) + CMP + H(+)</text>
        <dbReference type="Rhea" id="RHEA:28066"/>
        <dbReference type="ChEBI" id="CHEBI:15378"/>
        <dbReference type="ChEBI" id="CHEBI:58603"/>
        <dbReference type="ChEBI" id="CHEBI:60364"/>
        <dbReference type="ChEBI" id="CHEBI:60377"/>
        <dbReference type="ChEBI" id="CHEBI:85987"/>
        <dbReference type="EC" id="2.4.99.12"/>
    </reaction>
</comment>
<dbReference type="Proteomes" id="UP000216885">
    <property type="component" value="Unassembled WGS sequence"/>
</dbReference>
<feature type="domain" description="3-deoxy-D-manno-octulosonic-acid transferase N-terminal" evidence="13">
    <location>
        <begin position="38"/>
        <end position="216"/>
    </location>
</feature>
<keyword evidence="15" id="KW-1185">Reference proteome</keyword>
<keyword evidence="5" id="KW-0997">Cell inner membrane</keyword>
<dbReference type="PANTHER" id="PTHR42755">
    <property type="entry name" value="3-DEOXY-MANNO-OCTULOSONATE CYTIDYLYLTRANSFERASE"/>
    <property type="match status" value="1"/>
</dbReference>
<evidence type="ECO:0000256" key="5">
    <source>
        <dbReference type="ARBA" id="ARBA00022519"/>
    </source>
</evidence>
<feature type="site" description="Transition state stabilizer" evidence="10">
    <location>
        <position position="214"/>
    </location>
</feature>
<protein>
    <recommendedName>
        <fullName evidence="4 11">3-deoxy-D-manno-octulosonic acid transferase</fullName>
        <shortName evidence="11">Kdo transferase</shortName>
        <ecNumber evidence="3 11">2.4.99.12</ecNumber>
    </recommendedName>
    <alternativeName>
        <fullName evidence="7 11">Lipid IV(A) 3-deoxy-D-manno-octulosonic acid transferase</fullName>
    </alternativeName>
</protein>
<evidence type="ECO:0000256" key="11">
    <source>
        <dbReference type="RuleBase" id="RU365103"/>
    </source>
</evidence>
<dbReference type="UniPathway" id="UPA00958"/>
<dbReference type="EMBL" id="NEVQ01000023">
    <property type="protein sequence ID" value="OZI50054.1"/>
    <property type="molecule type" value="Genomic_DNA"/>
</dbReference>
<organism evidence="14 15">
    <name type="scientific">Bordetella genomosp. 4</name>
    <dbReference type="NCBI Taxonomy" id="463044"/>
    <lineage>
        <taxon>Bacteria</taxon>
        <taxon>Pseudomonadati</taxon>
        <taxon>Pseudomonadota</taxon>
        <taxon>Betaproteobacteria</taxon>
        <taxon>Burkholderiales</taxon>
        <taxon>Alcaligenaceae</taxon>
        <taxon>Bordetella</taxon>
    </lineage>
</organism>
<feature type="domain" description="Glycosyl transferase family 1" evidence="12">
    <location>
        <begin position="366"/>
        <end position="458"/>
    </location>
</feature>
<proteinExistence type="inferred from homology"/>
<evidence type="ECO:0000256" key="6">
    <source>
        <dbReference type="ARBA" id="ARBA00022679"/>
    </source>
</evidence>
<dbReference type="RefSeq" id="WP_094839365.1">
    <property type="nucleotide sequence ID" value="NZ_NEVQ01000023.1"/>
</dbReference>
<name>A0A261TK96_9BORD</name>
<keyword evidence="6 11" id="KW-0808">Transferase</keyword>
<dbReference type="Gene3D" id="3.40.50.11720">
    <property type="entry name" value="3-Deoxy-D-manno-octulosonic-acid transferase, N-terminal domain"/>
    <property type="match status" value="1"/>
</dbReference>
<comment type="subcellular location">
    <subcellularLocation>
        <location evidence="1">Cell envelope</location>
    </subcellularLocation>
    <subcellularLocation>
        <location evidence="11">Cell membrane</location>
    </subcellularLocation>
</comment>
<dbReference type="Gene3D" id="3.40.50.2000">
    <property type="entry name" value="Glycogen Phosphorylase B"/>
    <property type="match status" value="1"/>
</dbReference>
<dbReference type="SUPFAM" id="SSF53756">
    <property type="entry name" value="UDP-Glycosyltransferase/glycogen phosphorylase"/>
    <property type="match status" value="2"/>
</dbReference>
<evidence type="ECO:0000256" key="7">
    <source>
        <dbReference type="ARBA" id="ARBA00031445"/>
    </source>
</evidence>
<dbReference type="GO" id="GO:0030313">
    <property type="term" value="C:cell envelope"/>
    <property type="evidence" value="ECO:0007669"/>
    <property type="project" value="UniProtKB-SubCell"/>
</dbReference>
<feature type="active site" description="Proton acceptor" evidence="9">
    <location>
        <position position="65"/>
    </location>
</feature>
<evidence type="ECO:0000256" key="4">
    <source>
        <dbReference type="ARBA" id="ARBA00019077"/>
    </source>
</evidence>
<dbReference type="GO" id="GO:0043842">
    <property type="term" value="F:Kdo transferase activity"/>
    <property type="evidence" value="ECO:0007669"/>
    <property type="project" value="UniProtKB-EC"/>
</dbReference>
<keyword evidence="11" id="KW-0448">Lipopolysaccharide biosynthesis</keyword>
<comment type="pathway">
    <text evidence="2 11">Bacterial outer membrane biogenesis; LPS core biosynthesis.</text>
</comment>
<accession>A0A261TK96</accession>
<dbReference type="AlphaFoldDB" id="A0A261TK96"/>
<feature type="site" description="Transition state stabilizer" evidence="10">
    <location>
        <position position="138"/>
    </location>
</feature>
<dbReference type="Pfam" id="PF00534">
    <property type="entry name" value="Glycos_transf_1"/>
    <property type="match status" value="1"/>
</dbReference>
<keyword evidence="5" id="KW-0472">Membrane</keyword>
<comment type="caution">
    <text evidence="14">The sequence shown here is derived from an EMBL/GenBank/DDBJ whole genome shotgun (WGS) entry which is preliminary data.</text>
</comment>
<dbReference type="InterPro" id="IPR038107">
    <property type="entry name" value="Glycos_transf_N_sf"/>
</dbReference>
<evidence type="ECO:0000313" key="15">
    <source>
        <dbReference type="Proteomes" id="UP000216885"/>
    </source>
</evidence>
<evidence type="ECO:0000313" key="14">
    <source>
        <dbReference type="EMBL" id="OZI50054.1"/>
    </source>
</evidence>
<dbReference type="Pfam" id="PF04413">
    <property type="entry name" value="Glycos_transf_N"/>
    <property type="match status" value="1"/>
</dbReference>
<evidence type="ECO:0000256" key="3">
    <source>
        <dbReference type="ARBA" id="ARBA00012621"/>
    </source>
</evidence>